<dbReference type="EMBL" id="JAASTX010000012">
    <property type="protein sequence ID" value="MBC1492210.1"/>
    <property type="molecule type" value="Genomic_DNA"/>
</dbReference>
<comment type="caution">
    <text evidence="4">The sequence shown here is derived from an EMBL/GenBank/DDBJ whole genome shotgun (WGS) entry which is preliminary data.</text>
</comment>
<evidence type="ECO:0000256" key="1">
    <source>
        <dbReference type="SAM" id="SignalP"/>
    </source>
</evidence>
<feature type="signal peptide" evidence="1">
    <location>
        <begin position="1"/>
        <end position="25"/>
    </location>
</feature>
<proteinExistence type="predicted"/>
<feature type="chain" id="PRO_5041621877" evidence="1">
    <location>
        <begin position="26"/>
        <end position="208"/>
    </location>
</feature>
<evidence type="ECO:0000313" key="2">
    <source>
        <dbReference type="EMBL" id="MBC1492210.1"/>
    </source>
</evidence>
<organism evidence="4 5">
    <name type="scientific">Listeria booriae</name>
    <dbReference type="NCBI Taxonomy" id="1552123"/>
    <lineage>
        <taxon>Bacteria</taxon>
        <taxon>Bacillati</taxon>
        <taxon>Bacillota</taxon>
        <taxon>Bacilli</taxon>
        <taxon>Bacillales</taxon>
        <taxon>Listeriaceae</taxon>
        <taxon>Listeria</taxon>
    </lineage>
</organism>
<gene>
    <name evidence="3" type="ORF">HCA55_15820</name>
    <name evidence="4" type="ORF">HCB06_09980</name>
    <name evidence="2" type="ORF">HCI99_10210</name>
</gene>
<evidence type="ECO:0000313" key="6">
    <source>
        <dbReference type="Proteomes" id="UP000533953"/>
    </source>
</evidence>
<dbReference type="EMBL" id="JAARXI010000005">
    <property type="protein sequence ID" value="MBC2116941.1"/>
    <property type="molecule type" value="Genomic_DNA"/>
</dbReference>
<dbReference type="Proteomes" id="UP000529446">
    <property type="component" value="Unassembled WGS sequence"/>
</dbReference>
<evidence type="ECO:0000313" key="3">
    <source>
        <dbReference type="EMBL" id="MBC1798204.1"/>
    </source>
</evidence>
<evidence type="ECO:0000313" key="5">
    <source>
        <dbReference type="Proteomes" id="UP000529446"/>
    </source>
</evidence>
<accession>A0A7X0YN66</accession>
<keyword evidence="1" id="KW-0732">Signal</keyword>
<dbReference type="Proteomes" id="UP000548082">
    <property type="component" value="Unassembled WGS sequence"/>
</dbReference>
<dbReference type="AlphaFoldDB" id="A0A7X0YN66"/>
<dbReference type="Proteomes" id="UP000533953">
    <property type="component" value="Unassembled WGS sequence"/>
</dbReference>
<dbReference type="EMBL" id="JAARVD010000009">
    <property type="protein sequence ID" value="MBC1798204.1"/>
    <property type="molecule type" value="Genomic_DNA"/>
</dbReference>
<evidence type="ECO:0000313" key="4">
    <source>
        <dbReference type="EMBL" id="MBC2116941.1"/>
    </source>
</evidence>
<name>A0A7X0YN66_9LIST</name>
<reference evidence="5 6" key="1">
    <citation type="submission" date="2020-03" db="EMBL/GenBank/DDBJ databases">
        <title>Soil Listeria distribution.</title>
        <authorList>
            <person name="Liao J."/>
            <person name="Wiedmann M."/>
        </authorList>
    </citation>
    <scope>NUCLEOTIDE SEQUENCE [LARGE SCALE GENOMIC DNA]</scope>
    <source>
        <strain evidence="4 5">FSL L7-0360</strain>
        <strain evidence="3 7">FSL L7-0990</strain>
        <strain evidence="2 6">FSL L7-1547</strain>
    </source>
</reference>
<sequence>MLTKKKLATAAIASTLFFATLTPLAAQNVEASDLEQTFLTEEGQVGTEIQYEDGIDGEEVFEEIQPSIGVRYVAYDETVYMPSTKSSGTKISYTAEVINKSTGADKVSRSLTREKFVKAGVSTSAEFNILTAKVGVKAEGSFGKSSKVTVTYTWSIPAKTKTTIQYGSKTYATTGYMARYSRGNLTSKTYVNSSYSTAEYSNKTSKGL</sequence>
<evidence type="ECO:0000313" key="7">
    <source>
        <dbReference type="Proteomes" id="UP000548082"/>
    </source>
</evidence>
<protein>
    <submittedName>
        <fullName evidence="4">Uncharacterized protein</fullName>
    </submittedName>
</protein>
<dbReference type="RefSeq" id="WP_185417629.1">
    <property type="nucleotide sequence ID" value="NZ_JAARRI010000001.1"/>
</dbReference>